<dbReference type="OrthoDB" id="671595at2759"/>
<dbReference type="PANTHER" id="PTHR10177">
    <property type="entry name" value="CYCLINS"/>
    <property type="match status" value="1"/>
</dbReference>
<dbReference type="AlphaFoldDB" id="A0A8S0ZW87"/>
<comment type="caution">
    <text evidence="4">The sequence shown here is derived from an EMBL/GenBank/DDBJ whole genome shotgun (WGS) entry which is preliminary data.</text>
</comment>
<dbReference type="InterPro" id="IPR013763">
    <property type="entry name" value="Cyclin-like_dom"/>
</dbReference>
<evidence type="ECO:0000313" key="6">
    <source>
        <dbReference type="Proteomes" id="UP000494256"/>
    </source>
</evidence>
<proteinExistence type="inferred from homology"/>
<evidence type="ECO:0000313" key="4">
    <source>
        <dbReference type="EMBL" id="CAB3238341.1"/>
    </source>
</evidence>
<dbReference type="InterPro" id="IPR039361">
    <property type="entry name" value="Cyclin"/>
</dbReference>
<dbReference type="SUPFAM" id="SSF47954">
    <property type="entry name" value="Cyclin-like"/>
    <property type="match status" value="1"/>
</dbReference>
<dbReference type="InterPro" id="IPR006671">
    <property type="entry name" value="Cyclin_N"/>
</dbReference>
<evidence type="ECO:0000256" key="1">
    <source>
        <dbReference type="RuleBase" id="RU000383"/>
    </source>
</evidence>
<sequence length="507" mass="57515">MKLVKLPFTLRITRVVIEGVVNINLENCALTMEANKENVFKTKIPLPMGALPALPIRLLVEKKILLKQGNVPSRIPFKTLGNQISPKAGPSESFHKPKSFRNIDTKHVTLRHRSEDLDWNYNVFKDKETSNESSSIISISDDEIYLDQENQHFFVDQKNDLGDVFSSVTPNLKDCLAPNRVRNIKRSLKRPHSRELQGLSPVPRQEKFGDKAKRRLPFTDLQDGLQSPDRWKTSYMRCLDRDYIVEIFDYLLNVETKPLDVPKTSSITRACVINWLMRVNGADGNPSTIQTACWYLDSILGTVHVQLDKLQLTAAACYWIAQKFHGPVTPAAKLVKCANKAFTADKLLSAEKAVLKKMRFTPQPVVVQDFIGYLSWYCDQNHGGEIEVAATFLYMCGLMVEKVLCDEFPSVIAVAAVKNALYLLNKKELMYYLQKCHVFKAAEKKATNLSSTCSFLRRAVRTVSSPIYEYKTPLEHYSFPPSFIAQKIVTVANELSVIDVRNTGGRY</sequence>
<dbReference type="EMBL" id="CADEBC010000479">
    <property type="protein sequence ID" value="CAB3233600.1"/>
    <property type="molecule type" value="Genomic_DNA"/>
</dbReference>
<dbReference type="SMART" id="SM00385">
    <property type="entry name" value="CYCLIN"/>
    <property type="match status" value="1"/>
</dbReference>
<dbReference type="Gene3D" id="1.10.472.10">
    <property type="entry name" value="Cyclin-like"/>
    <property type="match status" value="2"/>
</dbReference>
<protein>
    <recommendedName>
        <fullName evidence="2">Cyclin-like domain-containing protein</fullName>
    </recommendedName>
</protein>
<gene>
    <name evidence="3" type="ORF">APLA_LOCUS5341</name>
    <name evidence="4" type="ORF">APLA_LOCUS8145</name>
</gene>
<dbReference type="Proteomes" id="UP000494256">
    <property type="component" value="Unassembled WGS sequence"/>
</dbReference>
<name>A0A8S0ZW87_ARCPL</name>
<evidence type="ECO:0000313" key="5">
    <source>
        <dbReference type="Proteomes" id="UP000494106"/>
    </source>
</evidence>
<dbReference type="Pfam" id="PF00134">
    <property type="entry name" value="Cyclin_N"/>
    <property type="match status" value="1"/>
</dbReference>
<comment type="similarity">
    <text evidence="1">Belongs to the cyclin family.</text>
</comment>
<evidence type="ECO:0000259" key="2">
    <source>
        <dbReference type="SMART" id="SM00385"/>
    </source>
</evidence>
<evidence type="ECO:0000313" key="3">
    <source>
        <dbReference type="EMBL" id="CAB3233600.1"/>
    </source>
</evidence>
<keyword evidence="1" id="KW-0195">Cyclin</keyword>
<accession>A0A8S0ZW87</accession>
<reference evidence="5 6" key="1">
    <citation type="submission" date="2020-04" db="EMBL/GenBank/DDBJ databases">
        <authorList>
            <person name="Wallbank WR R."/>
            <person name="Pardo Diaz C."/>
            <person name="Kozak K."/>
            <person name="Martin S."/>
            <person name="Jiggins C."/>
            <person name="Moest M."/>
            <person name="Warren A I."/>
            <person name="Byers J.R.P. K."/>
            <person name="Montejo-Kovacevich G."/>
            <person name="Yen C E."/>
        </authorList>
    </citation>
    <scope>NUCLEOTIDE SEQUENCE [LARGE SCALE GENOMIC DNA]</scope>
</reference>
<keyword evidence="5" id="KW-1185">Reference proteome</keyword>
<feature type="domain" description="Cyclin-like" evidence="2">
    <location>
        <begin position="274"/>
        <end position="356"/>
    </location>
</feature>
<dbReference type="InterPro" id="IPR036915">
    <property type="entry name" value="Cyclin-like_sf"/>
</dbReference>
<organism evidence="4 6">
    <name type="scientific">Arctia plantaginis</name>
    <name type="common">Wood tiger moth</name>
    <name type="synonym">Phalaena plantaginis</name>
    <dbReference type="NCBI Taxonomy" id="874455"/>
    <lineage>
        <taxon>Eukaryota</taxon>
        <taxon>Metazoa</taxon>
        <taxon>Ecdysozoa</taxon>
        <taxon>Arthropoda</taxon>
        <taxon>Hexapoda</taxon>
        <taxon>Insecta</taxon>
        <taxon>Pterygota</taxon>
        <taxon>Neoptera</taxon>
        <taxon>Endopterygota</taxon>
        <taxon>Lepidoptera</taxon>
        <taxon>Glossata</taxon>
        <taxon>Ditrysia</taxon>
        <taxon>Noctuoidea</taxon>
        <taxon>Erebidae</taxon>
        <taxon>Arctiinae</taxon>
        <taxon>Arctia</taxon>
    </lineage>
</organism>
<dbReference type="Proteomes" id="UP000494106">
    <property type="component" value="Unassembled WGS sequence"/>
</dbReference>
<dbReference type="EMBL" id="CADEBD010000306">
    <property type="protein sequence ID" value="CAB3238341.1"/>
    <property type="molecule type" value="Genomic_DNA"/>
</dbReference>